<dbReference type="EMBL" id="QSGO01000002">
    <property type="protein sequence ID" value="RHB37811.1"/>
    <property type="molecule type" value="Genomic_DNA"/>
</dbReference>
<protein>
    <submittedName>
        <fullName evidence="1">Uncharacterized protein</fullName>
    </submittedName>
</protein>
<comment type="caution">
    <text evidence="1">The sequence shown here is derived from an EMBL/GenBank/DDBJ whole genome shotgun (WGS) entry which is preliminary data.</text>
</comment>
<dbReference type="RefSeq" id="WP_122200931.1">
    <property type="nucleotide sequence ID" value="NZ_CABJFV010000002.1"/>
</dbReference>
<evidence type="ECO:0000313" key="2">
    <source>
        <dbReference type="Proteomes" id="UP000284379"/>
    </source>
</evidence>
<reference evidence="1 2" key="1">
    <citation type="submission" date="2018-08" db="EMBL/GenBank/DDBJ databases">
        <title>A genome reference for cultivated species of the human gut microbiota.</title>
        <authorList>
            <person name="Zou Y."/>
            <person name="Xue W."/>
            <person name="Luo G."/>
        </authorList>
    </citation>
    <scope>NUCLEOTIDE SEQUENCE [LARGE SCALE GENOMIC DNA]</scope>
    <source>
        <strain evidence="1 2">AM40-30BH</strain>
    </source>
</reference>
<proteinExistence type="predicted"/>
<dbReference type="Proteomes" id="UP000284379">
    <property type="component" value="Unassembled WGS sequence"/>
</dbReference>
<sequence>MKLLLNTLLIYLVVSIWSFGLANAQTINIYDEYKASRRIIKEIITDNNLEKTLTGYAYGGYFIGQSLFLIIKEGDSFFEVYQGEKGKGIQNTYKFDLADKRLSSLFAWTKHDKVTYNIQSDKYFAIYYYFVLYDKSHNKKLEFNISTMTAYKNAQRSRKFRKLLPFTKEQQKLIGELISNF</sequence>
<organism evidence="1 2">
    <name type="scientific">Bacteroides nordii</name>
    <dbReference type="NCBI Taxonomy" id="291645"/>
    <lineage>
        <taxon>Bacteria</taxon>
        <taxon>Pseudomonadati</taxon>
        <taxon>Bacteroidota</taxon>
        <taxon>Bacteroidia</taxon>
        <taxon>Bacteroidales</taxon>
        <taxon>Bacteroidaceae</taxon>
        <taxon>Bacteroides</taxon>
    </lineage>
</organism>
<name>A0A413VW85_9BACE</name>
<dbReference type="AlphaFoldDB" id="A0A413VW85"/>
<accession>A0A413VW85</accession>
<gene>
    <name evidence="1" type="ORF">DW888_04405</name>
</gene>
<evidence type="ECO:0000313" key="1">
    <source>
        <dbReference type="EMBL" id="RHB37811.1"/>
    </source>
</evidence>